<keyword evidence="4" id="KW-0862">Zinc</keyword>
<keyword evidence="7" id="KW-1185">Reference proteome</keyword>
<sequence>MLIRTALAEAFGTKAYVISGSSDADCIIVDPGIRAAGVVDRVVQEYRLNPVAVLLTHGHLDHTHDAPHICDAYGIPAYIHEADLPFLADPFSALGSFTPHFQAAVGKDWSWTMPHTVRRLADGERLELADVPMRVDHAPGHTPGSVLFSLLDTTGEQFCLVGDVVYAGTIGTTGMPGGDRLTALRSIRDRILTRPDETVLLTAHKKDTTVGQERRANPFFKQAIDLLGTVGNGEDPLDVHQ</sequence>
<reference evidence="7" key="1">
    <citation type="journal article" date="2019" name="Int. J. Syst. Evol. Microbiol.">
        <title>The Global Catalogue of Microorganisms (GCM) 10K type strain sequencing project: providing services to taxonomists for standard genome sequencing and annotation.</title>
        <authorList>
            <consortium name="The Broad Institute Genomics Platform"/>
            <consortium name="The Broad Institute Genome Sequencing Center for Infectious Disease"/>
            <person name="Wu L."/>
            <person name="Ma J."/>
        </authorList>
    </citation>
    <scope>NUCLEOTIDE SEQUENCE [LARGE SCALE GENOMIC DNA]</scope>
    <source>
        <strain evidence="7">CCUG 42722</strain>
    </source>
</reference>
<accession>A0ABV9HFJ1</accession>
<dbReference type="CDD" id="cd06262">
    <property type="entry name" value="metallo-hydrolase-like_MBL-fold"/>
    <property type="match status" value="1"/>
</dbReference>
<evidence type="ECO:0000256" key="2">
    <source>
        <dbReference type="ARBA" id="ARBA00022723"/>
    </source>
</evidence>
<comment type="cofactor">
    <cofactor evidence="1">
        <name>Zn(2+)</name>
        <dbReference type="ChEBI" id="CHEBI:29105"/>
    </cofactor>
</comment>
<feature type="domain" description="Metallo-beta-lactamase" evidence="5">
    <location>
        <begin position="12"/>
        <end position="204"/>
    </location>
</feature>
<dbReference type="SUPFAM" id="SSF56281">
    <property type="entry name" value="Metallo-hydrolase/oxidoreductase"/>
    <property type="match status" value="1"/>
</dbReference>
<evidence type="ECO:0000256" key="1">
    <source>
        <dbReference type="ARBA" id="ARBA00001947"/>
    </source>
</evidence>
<name>A0ABV9HFJ1_9MICO</name>
<keyword evidence="3" id="KW-0378">Hydrolase</keyword>
<comment type="caution">
    <text evidence="6">The sequence shown here is derived from an EMBL/GenBank/DDBJ whole genome shotgun (WGS) entry which is preliminary data.</text>
</comment>
<evidence type="ECO:0000259" key="5">
    <source>
        <dbReference type="SMART" id="SM00849"/>
    </source>
</evidence>
<dbReference type="Pfam" id="PF00753">
    <property type="entry name" value="Lactamase_B"/>
    <property type="match status" value="1"/>
</dbReference>
<proteinExistence type="predicted"/>
<dbReference type="InterPro" id="IPR036866">
    <property type="entry name" value="RibonucZ/Hydroxyglut_hydro"/>
</dbReference>
<evidence type="ECO:0000256" key="4">
    <source>
        <dbReference type="ARBA" id="ARBA00022833"/>
    </source>
</evidence>
<dbReference type="PANTHER" id="PTHR46233">
    <property type="entry name" value="HYDROXYACYLGLUTATHIONE HYDROLASE GLOC"/>
    <property type="match status" value="1"/>
</dbReference>
<protein>
    <submittedName>
        <fullName evidence="6">MBL fold metallo-hydrolase</fullName>
    </submittedName>
</protein>
<dbReference type="Gene3D" id="3.60.15.10">
    <property type="entry name" value="Ribonuclease Z/Hydroxyacylglutathione hydrolase-like"/>
    <property type="match status" value="1"/>
</dbReference>
<evidence type="ECO:0000256" key="3">
    <source>
        <dbReference type="ARBA" id="ARBA00022801"/>
    </source>
</evidence>
<dbReference type="InterPro" id="IPR001279">
    <property type="entry name" value="Metallo-B-lactamas"/>
</dbReference>
<dbReference type="Proteomes" id="UP001596011">
    <property type="component" value="Unassembled WGS sequence"/>
</dbReference>
<dbReference type="RefSeq" id="WP_377135087.1">
    <property type="nucleotide sequence ID" value="NZ_JBHSFI010000003.1"/>
</dbReference>
<keyword evidence="2" id="KW-0479">Metal-binding</keyword>
<dbReference type="SMART" id="SM00849">
    <property type="entry name" value="Lactamase_B"/>
    <property type="match status" value="1"/>
</dbReference>
<dbReference type="PANTHER" id="PTHR46233:SF3">
    <property type="entry name" value="HYDROXYACYLGLUTATHIONE HYDROLASE GLOC"/>
    <property type="match status" value="1"/>
</dbReference>
<evidence type="ECO:0000313" key="6">
    <source>
        <dbReference type="EMBL" id="MFC4628723.1"/>
    </source>
</evidence>
<dbReference type="InterPro" id="IPR051453">
    <property type="entry name" value="MBL_Glyoxalase_II"/>
</dbReference>
<dbReference type="EMBL" id="JBHSFI010000003">
    <property type="protein sequence ID" value="MFC4628723.1"/>
    <property type="molecule type" value="Genomic_DNA"/>
</dbReference>
<organism evidence="6 7">
    <name type="scientific">Promicromonospora alba</name>
    <dbReference type="NCBI Taxonomy" id="1616110"/>
    <lineage>
        <taxon>Bacteria</taxon>
        <taxon>Bacillati</taxon>
        <taxon>Actinomycetota</taxon>
        <taxon>Actinomycetes</taxon>
        <taxon>Micrococcales</taxon>
        <taxon>Promicromonosporaceae</taxon>
        <taxon>Promicromonospora</taxon>
    </lineage>
</organism>
<gene>
    <name evidence="6" type="ORF">ACFO6V_10795</name>
</gene>
<evidence type="ECO:0000313" key="7">
    <source>
        <dbReference type="Proteomes" id="UP001596011"/>
    </source>
</evidence>